<organism evidence="1">
    <name type="scientific">Xenorhabdus szentirmaii</name>
    <dbReference type="NCBI Taxonomy" id="290112"/>
    <lineage>
        <taxon>Bacteria</taxon>
        <taxon>Pseudomonadati</taxon>
        <taxon>Pseudomonadota</taxon>
        <taxon>Gammaproteobacteria</taxon>
        <taxon>Enterobacterales</taxon>
        <taxon>Morganellaceae</taxon>
        <taxon>Xenorhabdus</taxon>
    </lineage>
</organism>
<comment type="caution">
    <text evidence="1">The sequence shown here is derived from an EMBL/GenBank/DDBJ whole genome shotgun (WGS) entry which is preliminary data.</text>
</comment>
<gene>
    <name evidence="1" type="ORF">ID854_09925</name>
</gene>
<dbReference type="RefSeq" id="WP_323868931.1">
    <property type="nucleotide sequence ID" value="NZ_JACXBF010000209.1"/>
</dbReference>
<proteinExistence type="predicted"/>
<sequence>MTSGKLRLNIHSHGYYGHLTLRTYHNNYPSDPIEPLHPRRYEWITASELLGIIEENYLSDGKVLNDYEYVRLASCHSANDLEDNEEIRKMLELAFT</sequence>
<accession>A0AAW3YTV7</accession>
<name>A0AAW3YTV7_9GAMM</name>
<dbReference type="AlphaFoldDB" id="A0AAW3YTV7"/>
<reference evidence="1" key="2">
    <citation type="journal article" date="2024" name="Toxins">
        <title>Genome Sequence Analysis of Native Xenorhabdus Strains Isolated from Entomopathogenic Nematodes in Argentina.</title>
        <authorList>
            <person name="Palma L."/>
            <person name="Frizzo L."/>
            <person name="Kaiser S."/>
            <person name="Berry C."/>
            <person name="Caballero P."/>
            <person name="Bode H.B."/>
            <person name="Del Valle E.E."/>
        </authorList>
    </citation>
    <scope>NUCLEOTIDE SEQUENCE</scope>
    <source>
        <strain evidence="1">M</strain>
    </source>
</reference>
<reference evidence="1" key="1">
    <citation type="submission" date="2020-09" db="EMBL/GenBank/DDBJ databases">
        <authorList>
            <person name="Palma L."/>
            <person name="Caballero P."/>
            <person name="Berry C."/>
            <person name="Del Valle E."/>
        </authorList>
    </citation>
    <scope>NUCLEOTIDE SEQUENCE</scope>
    <source>
        <strain evidence="1">M</strain>
    </source>
</reference>
<evidence type="ECO:0000313" key="1">
    <source>
        <dbReference type="EMBL" id="MBD2800761.1"/>
    </source>
</evidence>
<dbReference type="EMBL" id="JACXBF010000209">
    <property type="protein sequence ID" value="MBD2800761.1"/>
    <property type="molecule type" value="Genomic_DNA"/>
</dbReference>
<protein>
    <submittedName>
        <fullName evidence="1">Uncharacterized protein</fullName>
    </submittedName>
</protein>
<dbReference type="Proteomes" id="UP001193920">
    <property type="component" value="Unassembled WGS sequence"/>
</dbReference>